<evidence type="ECO:0000313" key="1">
    <source>
        <dbReference type="EMBL" id="OGY40919.1"/>
    </source>
</evidence>
<evidence type="ECO:0000313" key="2">
    <source>
        <dbReference type="Proteomes" id="UP000176498"/>
    </source>
</evidence>
<comment type="caution">
    <text evidence="1">The sequence shown here is derived from an EMBL/GenBank/DDBJ whole genome shotgun (WGS) entry which is preliminary data.</text>
</comment>
<name>A0A1G1XLK8_9BACT</name>
<gene>
    <name evidence="1" type="ORF">A2Y82_03580</name>
</gene>
<proteinExistence type="predicted"/>
<sequence>MAEPQVKGALLLPYQKLILENKGLNWQEYLKEEDWPIINGKILNLWYPFSTFERCGLATFNLLAQKDLNAVKAWAKKTADEIFSHYKMVIEAANPTSGIENLFAIRKVLFDFNLFEVAIEKINTKHIKTTLTTALPHKQGVEPFTWQVIGWLEFIIEKTGGKNPTIEILAKQWLFVPNTILEIKWE</sequence>
<organism evidence="1 2">
    <name type="scientific">Candidatus Buchananbacteria bacterium RBG_13_36_9</name>
    <dbReference type="NCBI Taxonomy" id="1797530"/>
    <lineage>
        <taxon>Bacteria</taxon>
        <taxon>Candidatus Buchananiibacteriota</taxon>
    </lineage>
</organism>
<protein>
    <submittedName>
        <fullName evidence="1">Uncharacterized protein</fullName>
    </submittedName>
</protein>
<reference evidence="1 2" key="1">
    <citation type="journal article" date="2016" name="Nat. Commun.">
        <title>Thousands of microbial genomes shed light on interconnected biogeochemical processes in an aquifer system.</title>
        <authorList>
            <person name="Anantharaman K."/>
            <person name="Brown C.T."/>
            <person name="Hug L.A."/>
            <person name="Sharon I."/>
            <person name="Castelle C.J."/>
            <person name="Probst A.J."/>
            <person name="Thomas B.C."/>
            <person name="Singh A."/>
            <person name="Wilkins M.J."/>
            <person name="Karaoz U."/>
            <person name="Brodie E.L."/>
            <person name="Williams K.H."/>
            <person name="Hubbard S.S."/>
            <person name="Banfield J.F."/>
        </authorList>
    </citation>
    <scope>NUCLEOTIDE SEQUENCE [LARGE SCALE GENOMIC DNA]</scope>
</reference>
<accession>A0A1G1XLK8</accession>
<dbReference type="EMBL" id="MHHZ01000023">
    <property type="protein sequence ID" value="OGY40919.1"/>
    <property type="molecule type" value="Genomic_DNA"/>
</dbReference>
<dbReference type="AlphaFoldDB" id="A0A1G1XLK8"/>
<dbReference type="Proteomes" id="UP000176498">
    <property type="component" value="Unassembled WGS sequence"/>
</dbReference>